<proteinExistence type="inferred from homology"/>
<name>A0ABQ2R5X6_9ACTN</name>
<comment type="caution">
    <text evidence="8">The sequence shown here is derived from an EMBL/GenBank/DDBJ whole genome shotgun (WGS) entry which is preliminary data.</text>
</comment>
<feature type="region of interest" description="Disordered" evidence="5">
    <location>
        <begin position="254"/>
        <end position="273"/>
    </location>
</feature>
<keyword evidence="3" id="KW-0238">DNA-binding</keyword>
<dbReference type="Proteomes" id="UP000611554">
    <property type="component" value="Unassembled WGS sequence"/>
</dbReference>
<evidence type="ECO:0000256" key="2">
    <source>
        <dbReference type="ARBA" id="ARBA00022578"/>
    </source>
</evidence>
<keyword evidence="4" id="KW-0233">DNA recombination</keyword>
<evidence type="ECO:0000256" key="1">
    <source>
        <dbReference type="ARBA" id="ARBA00008761"/>
    </source>
</evidence>
<accession>A0ABQ2R5X6</accession>
<dbReference type="InterPro" id="IPR001959">
    <property type="entry name" value="Transposase"/>
</dbReference>
<feature type="domain" description="Cas12f1-like TNB" evidence="7">
    <location>
        <begin position="319"/>
        <end position="387"/>
    </location>
</feature>
<dbReference type="Pfam" id="PF01385">
    <property type="entry name" value="OrfB_IS605"/>
    <property type="match status" value="1"/>
</dbReference>
<feature type="compositionally biased region" description="Basic residues" evidence="5">
    <location>
        <begin position="254"/>
        <end position="263"/>
    </location>
</feature>
<dbReference type="NCBIfam" id="NF040570">
    <property type="entry name" value="guided_TnpB"/>
    <property type="match status" value="1"/>
</dbReference>
<dbReference type="EMBL" id="BMQJ01000014">
    <property type="protein sequence ID" value="GGQ15529.1"/>
    <property type="molecule type" value="Genomic_DNA"/>
</dbReference>
<dbReference type="Pfam" id="PF07282">
    <property type="entry name" value="Cas12f1-like_TNB"/>
    <property type="match status" value="1"/>
</dbReference>
<reference evidence="9" key="1">
    <citation type="journal article" date="2019" name="Int. J. Syst. Evol. Microbiol.">
        <title>The Global Catalogue of Microorganisms (GCM) 10K type strain sequencing project: providing services to taxonomists for standard genome sequencing and annotation.</title>
        <authorList>
            <consortium name="The Broad Institute Genomics Platform"/>
            <consortium name="The Broad Institute Genome Sequencing Center for Infectious Disease"/>
            <person name="Wu L."/>
            <person name="Ma J."/>
        </authorList>
    </citation>
    <scope>NUCLEOTIDE SEQUENCE [LARGE SCALE GENOMIC DNA]</scope>
    <source>
        <strain evidence="9">JCM 3115</strain>
    </source>
</reference>
<evidence type="ECO:0000256" key="5">
    <source>
        <dbReference type="SAM" id="MobiDB-lite"/>
    </source>
</evidence>
<evidence type="ECO:0000313" key="9">
    <source>
        <dbReference type="Proteomes" id="UP000611554"/>
    </source>
</evidence>
<feature type="region of interest" description="Disordered" evidence="5">
    <location>
        <begin position="406"/>
        <end position="434"/>
    </location>
</feature>
<gene>
    <name evidence="8" type="ORF">GCM10010140_52230</name>
</gene>
<keyword evidence="2" id="KW-0815">Transposition</keyword>
<comment type="similarity">
    <text evidence="1">In the C-terminal section; belongs to the transposase 35 family.</text>
</comment>
<dbReference type="NCBIfam" id="TIGR01766">
    <property type="entry name" value="IS200/IS605 family accessory protein TnpB-like domain"/>
    <property type="match status" value="1"/>
</dbReference>
<evidence type="ECO:0000256" key="4">
    <source>
        <dbReference type="ARBA" id="ARBA00023172"/>
    </source>
</evidence>
<protein>
    <submittedName>
        <fullName evidence="8">Transposase</fullName>
    </submittedName>
</protein>
<dbReference type="InterPro" id="IPR010095">
    <property type="entry name" value="Cas12f1-like_TNB"/>
</dbReference>
<evidence type="ECO:0000256" key="3">
    <source>
        <dbReference type="ARBA" id="ARBA00023125"/>
    </source>
</evidence>
<organism evidence="8 9">
    <name type="scientific">Streptosporangium pseudovulgare</name>
    <dbReference type="NCBI Taxonomy" id="35765"/>
    <lineage>
        <taxon>Bacteria</taxon>
        <taxon>Bacillati</taxon>
        <taxon>Actinomycetota</taxon>
        <taxon>Actinomycetes</taxon>
        <taxon>Streptosporangiales</taxon>
        <taxon>Streptosporangiaceae</taxon>
        <taxon>Streptosporangium</taxon>
    </lineage>
</organism>
<evidence type="ECO:0000259" key="7">
    <source>
        <dbReference type="Pfam" id="PF07282"/>
    </source>
</evidence>
<sequence length="434" mass="47331">MRLDSVSGFPGRGQGPVATVFEVKLVVQVKLLPTPEQAAALAATLHAVNAAATAVSHTAYATHTFGVYDLRRLVYGELRADGLSAQTAQHVIKKVADAYATLRGLVRAGRLTGRRRRKAESTPIAFRPEAAHPFDDRCLSWRIDARTVSIRTVRGRIKDLAFTGSAEQLTMLAAHRRGESDLVCRDGMWFLIATCEVPEAPLNAEPCGWIGVDRGIVNLATTSDGVDHSGEGLARYRRRMARLRAELQAKGTKSARRKLKKRAGREARHATHTNHKISKEIVADAQRTGRGIAVEDLAGIRERVRLWPSQRATLSSWPFHQLGEFLAYKARRAGVPYTGVDPACTSQTCPVSWCGSVGRGNRPSRDLFSCRSCGFAGPADHIAALNVARRAQVAWVFVNTPNDPAVESGVSASRACPPDRRERRKPRAASALGR</sequence>
<evidence type="ECO:0000259" key="6">
    <source>
        <dbReference type="Pfam" id="PF01385"/>
    </source>
</evidence>
<evidence type="ECO:0000313" key="8">
    <source>
        <dbReference type="EMBL" id="GGQ15529.1"/>
    </source>
</evidence>
<feature type="domain" description="Probable transposase IS891/IS1136/IS1341" evidence="6">
    <location>
        <begin position="195"/>
        <end position="297"/>
    </location>
</feature>
<keyword evidence="9" id="KW-1185">Reference proteome</keyword>